<dbReference type="Pfam" id="PF01970">
    <property type="entry name" value="TctA"/>
    <property type="match status" value="1"/>
</dbReference>
<gene>
    <name evidence="3" type="ORF">ARD30_00200</name>
    <name evidence="4" type="ORF">SAMN05660750_04253</name>
</gene>
<dbReference type="STRING" id="53254.SAMN05660750_04253"/>
<feature type="transmembrane region" description="Helical" evidence="1">
    <location>
        <begin position="48"/>
        <end position="71"/>
    </location>
</feature>
<dbReference type="EMBL" id="LMAR01000001">
    <property type="protein sequence ID" value="KQK32241.1"/>
    <property type="molecule type" value="Genomic_DNA"/>
</dbReference>
<dbReference type="AlphaFoldDB" id="A0A0Q3M8V2"/>
<dbReference type="PANTHER" id="PTHR35342">
    <property type="entry name" value="TRICARBOXYLIC TRANSPORT PROTEIN"/>
    <property type="match status" value="1"/>
</dbReference>
<organism evidence="3 5">
    <name type="scientific">Bosea thiooxidans</name>
    <dbReference type="NCBI Taxonomy" id="53254"/>
    <lineage>
        <taxon>Bacteria</taxon>
        <taxon>Pseudomonadati</taxon>
        <taxon>Pseudomonadota</taxon>
        <taxon>Alphaproteobacteria</taxon>
        <taxon>Hyphomicrobiales</taxon>
        <taxon>Boseaceae</taxon>
        <taxon>Bosea</taxon>
    </lineage>
</organism>
<feature type="transmembrane region" description="Helical" evidence="1">
    <location>
        <begin position="7"/>
        <end position="36"/>
    </location>
</feature>
<feature type="transmembrane region" description="Helical" evidence="1">
    <location>
        <begin position="138"/>
        <end position="160"/>
    </location>
</feature>
<evidence type="ECO:0000313" key="3">
    <source>
        <dbReference type="EMBL" id="KQK32241.1"/>
    </source>
</evidence>
<dbReference type="Proteomes" id="UP000190130">
    <property type="component" value="Unassembled WGS sequence"/>
</dbReference>
<feature type="transmembrane region" description="Helical" evidence="1">
    <location>
        <begin position="463"/>
        <end position="486"/>
    </location>
</feature>
<dbReference type="RefSeq" id="WP_055726186.1">
    <property type="nucleotide sequence ID" value="NZ_FUYX01000014.1"/>
</dbReference>
<keyword evidence="5" id="KW-1185">Reference proteome</keyword>
<keyword evidence="1" id="KW-0472">Membrane</keyword>
<dbReference type="EMBL" id="FUYX01000014">
    <property type="protein sequence ID" value="SKC10258.1"/>
    <property type="molecule type" value="Genomic_DNA"/>
</dbReference>
<name>A0A0Q3M8V2_9HYPH</name>
<reference evidence="4 6" key="2">
    <citation type="submission" date="2017-02" db="EMBL/GenBank/DDBJ databases">
        <authorList>
            <person name="Peterson S.W."/>
        </authorList>
    </citation>
    <scope>NUCLEOTIDE SEQUENCE [LARGE SCALE GENOMIC DNA]</scope>
    <source>
        <strain evidence="4 6">DSM 9653</strain>
    </source>
</reference>
<dbReference type="InterPro" id="IPR002823">
    <property type="entry name" value="DUF112_TM"/>
</dbReference>
<protein>
    <submittedName>
        <fullName evidence="4">TctA family transporter</fullName>
    </submittedName>
</protein>
<feature type="transmembrane region" description="Helical" evidence="1">
    <location>
        <begin position="167"/>
        <end position="184"/>
    </location>
</feature>
<evidence type="ECO:0000256" key="1">
    <source>
        <dbReference type="SAM" id="Phobius"/>
    </source>
</evidence>
<keyword evidence="1" id="KW-0812">Transmembrane</keyword>
<feature type="transmembrane region" description="Helical" evidence="1">
    <location>
        <begin position="108"/>
        <end position="132"/>
    </location>
</feature>
<evidence type="ECO:0000259" key="2">
    <source>
        <dbReference type="Pfam" id="PF01970"/>
    </source>
</evidence>
<feature type="transmembrane region" description="Helical" evidence="1">
    <location>
        <begin position="388"/>
        <end position="406"/>
    </location>
</feature>
<feature type="domain" description="DUF112" evidence="2">
    <location>
        <begin position="20"/>
        <end position="438"/>
    </location>
</feature>
<keyword evidence="1" id="KW-1133">Transmembrane helix</keyword>
<dbReference type="PANTHER" id="PTHR35342:SF5">
    <property type="entry name" value="TRICARBOXYLIC TRANSPORT PROTEIN"/>
    <property type="match status" value="1"/>
</dbReference>
<accession>A0A0Q3M8V2</accession>
<feature type="transmembrane region" description="Helical" evidence="1">
    <location>
        <begin position="413"/>
        <end position="443"/>
    </location>
</feature>
<sequence>MEIIDHFVLGFGVALSLQNLAYCFLGVLLGTLIGVLPGVGPLVTISMLLPMTFGLPPVSAVIMLSGIYYGAQYGGSTTAILVNLPGETSSAVTCLDGYQMARRGRAGAALAIAALSSFVAGCIGTLLIVALGVPLAGWALRFGAEDYFALMVLGLVAASVLSHGDMVKALAMVVLGLLIGLVGTDVNSGAERYTFGLPELADGIGFTVLAVGIFAISEVVLNLEQKEAREVFTRNVGGLMPRWEDLKASFLPTLRGTAIGSFFGILPGTGPSISSFSSYMLEKKLAKDPSRFGQGAIEGVAAPEAANNAAAQTAFIPTLTLGIPGSATMALILGALIMNGVQPGPSVMARNPELFWGVIASMFIGNALLVALNLPLVGLWVRLLSIPYRWLFPAIVMFCALGNYSLNNSAIDVYLCAAIGVLGYVLAKLKCPPAPLVLGYVLGPMMEENVRRALLLSEGDLSIFVRSPISLTFLALSLLLLISMALPAIRRGKARVDQEEAGAT</sequence>
<evidence type="ECO:0000313" key="6">
    <source>
        <dbReference type="Proteomes" id="UP000190130"/>
    </source>
</evidence>
<evidence type="ECO:0000313" key="5">
    <source>
        <dbReference type="Proteomes" id="UP000051562"/>
    </source>
</evidence>
<dbReference type="Proteomes" id="UP000051562">
    <property type="component" value="Unassembled WGS sequence"/>
</dbReference>
<feature type="transmembrane region" description="Helical" evidence="1">
    <location>
        <begin position="354"/>
        <end position="376"/>
    </location>
</feature>
<feature type="transmembrane region" description="Helical" evidence="1">
    <location>
        <begin position="204"/>
        <end position="223"/>
    </location>
</feature>
<dbReference type="OrthoDB" id="7323395at2"/>
<evidence type="ECO:0000313" key="4">
    <source>
        <dbReference type="EMBL" id="SKC10258.1"/>
    </source>
</evidence>
<proteinExistence type="predicted"/>
<reference evidence="3 5" key="1">
    <citation type="submission" date="2015-10" db="EMBL/GenBank/DDBJ databases">
        <title>Draft genome of Bosea thiooxidans.</title>
        <authorList>
            <person name="Wang X."/>
        </authorList>
    </citation>
    <scope>NUCLEOTIDE SEQUENCE [LARGE SCALE GENOMIC DNA]</scope>
    <source>
        <strain evidence="3 5">CGMCC 9174</strain>
    </source>
</reference>